<comment type="caution">
    <text evidence="4">The sequence shown here is derived from an EMBL/GenBank/DDBJ whole genome shotgun (WGS) entry which is preliminary data.</text>
</comment>
<dbReference type="Proteomes" id="UP000005064">
    <property type="component" value="Unassembled WGS sequence"/>
</dbReference>
<reference evidence="4 5" key="1">
    <citation type="submission" date="2011-12" db="EMBL/GenBank/DDBJ databases">
        <authorList>
            <person name="Kriszt B."/>
            <person name="Tancsics A."/>
            <person name="Cserhati M."/>
            <person name="Toth A."/>
            <person name="Nagy I."/>
            <person name="Horvath B."/>
            <person name="Tamura T."/>
            <person name="Kukolya J."/>
            <person name="Szoboszlay S."/>
        </authorList>
    </citation>
    <scope>NUCLEOTIDE SEQUENCE [LARGE SCALE GENOMIC DNA]</scope>
    <source>
        <strain evidence="4 5">AK37</strain>
    </source>
</reference>
<sequence length="79" mass="8829">MTTLSQPSSAPESDLDRRRRLRTVVAASLLGTTVEWYDFFLYATAASLVFNQLFFPDQSSFVGTMPLIRGKRAGTRLVV</sequence>
<evidence type="ECO:0000313" key="5">
    <source>
        <dbReference type="Proteomes" id="UP000005064"/>
    </source>
</evidence>
<evidence type="ECO:0000313" key="4">
    <source>
        <dbReference type="EMBL" id="EHK85530.1"/>
    </source>
</evidence>
<dbReference type="GO" id="GO:0005886">
    <property type="term" value="C:plasma membrane"/>
    <property type="evidence" value="ECO:0007669"/>
    <property type="project" value="UniProtKB-SubCell"/>
</dbReference>
<comment type="subcellular location">
    <subcellularLocation>
        <location evidence="1">Cell membrane</location>
        <topology evidence="1">Multi-pass membrane protein</topology>
    </subcellularLocation>
</comment>
<keyword evidence="3" id="KW-0472">Membrane</keyword>
<organism evidence="4 5">
    <name type="scientific">Rhodococcus pyridinivorans AK37</name>
    <dbReference type="NCBI Taxonomy" id="1114960"/>
    <lineage>
        <taxon>Bacteria</taxon>
        <taxon>Bacillati</taxon>
        <taxon>Actinomycetota</taxon>
        <taxon>Actinomycetes</taxon>
        <taxon>Mycobacteriales</taxon>
        <taxon>Nocardiaceae</taxon>
        <taxon>Rhodococcus</taxon>
    </lineage>
</organism>
<name>H0JMX0_9NOCA</name>
<dbReference type="PANTHER" id="PTHR43045">
    <property type="entry name" value="SHIKIMATE TRANSPORTER"/>
    <property type="match status" value="1"/>
</dbReference>
<protein>
    <submittedName>
        <fullName evidence="4">MFS transporter</fullName>
    </submittedName>
</protein>
<dbReference type="EMBL" id="AHBW01000030">
    <property type="protein sequence ID" value="EHK85530.1"/>
    <property type="molecule type" value="Genomic_DNA"/>
</dbReference>
<keyword evidence="3" id="KW-1003">Cell membrane</keyword>
<evidence type="ECO:0000256" key="2">
    <source>
        <dbReference type="ARBA" id="ARBA00022448"/>
    </source>
</evidence>
<gene>
    <name evidence="4" type="ORF">AK37_04328</name>
</gene>
<accession>H0JMX0</accession>
<proteinExistence type="predicted"/>
<dbReference type="PANTHER" id="PTHR43045:SF1">
    <property type="entry name" value="SHIKIMATE TRANSPORTER"/>
    <property type="match status" value="1"/>
</dbReference>
<evidence type="ECO:0000256" key="3">
    <source>
        <dbReference type="ARBA" id="ARBA00022475"/>
    </source>
</evidence>
<evidence type="ECO:0000256" key="1">
    <source>
        <dbReference type="ARBA" id="ARBA00004651"/>
    </source>
</evidence>
<keyword evidence="2" id="KW-0813">Transport</keyword>
<dbReference type="AlphaFoldDB" id="H0JMX0"/>
<dbReference type="PATRIC" id="fig|1114960.4.peg.869"/>